<dbReference type="InterPro" id="IPR015590">
    <property type="entry name" value="Aldehyde_DH_dom"/>
</dbReference>
<dbReference type="Ensembl" id="ENSPMRT00000038498.1">
    <property type="protein sequence ID" value="ENSPMRP00000036331.1"/>
    <property type="gene ID" value="ENSPMRG00000023456.1"/>
</dbReference>
<dbReference type="GeneTree" id="ENSGT00940000158898"/>
<dbReference type="Proteomes" id="UP000472272">
    <property type="component" value="Chromosome 14"/>
</dbReference>
<evidence type="ECO:0000313" key="3">
    <source>
        <dbReference type="Proteomes" id="UP000472272"/>
    </source>
</evidence>
<protein>
    <submittedName>
        <fullName evidence="2">Aldehyde dehydrogenase 1 family member A2</fullName>
    </submittedName>
</protein>
<dbReference type="GO" id="GO:0016491">
    <property type="term" value="F:oxidoreductase activity"/>
    <property type="evidence" value="ECO:0007669"/>
    <property type="project" value="InterPro"/>
</dbReference>
<evidence type="ECO:0000313" key="2">
    <source>
        <dbReference type="Ensembl" id="ENSPMRP00000036331.1"/>
    </source>
</evidence>
<dbReference type="Pfam" id="PF00171">
    <property type="entry name" value="Aldedh"/>
    <property type="match status" value="1"/>
</dbReference>
<reference evidence="2" key="3">
    <citation type="submission" date="2025-09" db="UniProtKB">
        <authorList>
            <consortium name="Ensembl"/>
        </authorList>
    </citation>
    <scope>IDENTIFICATION</scope>
</reference>
<evidence type="ECO:0000259" key="1">
    <source>
        <dbReference type="Pfam" id="PF00171"/>
    </source>
</evidence>
<dbReference type="InterPro" id="IPR016162">
    <property type="entry name" value="Ald_DH_N"/>
</dbReference>
<dbReference type="PANTHER" id="PTHR11699">
    <property type="entry name" value="ALDEHYDE DEHYDROGENASE-RELATED"/>
    <property type="match status" value="1"/>
</dbReference>
<reference evidence="2 3" key="1">
    <citation type="journal article" date="2019" name="Proc. Natl. Acad. Sci. U.S.A.">
        <title>Regulatory changes in pterin and carotenoid genes underlie balanced color polymorphisms in the wall lizard.</title>
        <authorList>
            <person name="Andrade P."/>
            <person name="Pinho C."/>
            <person name="Perez I de Lanuza G."/>
            <person name="Afonso S."/>
            <person name="Brejcha J."/>
            <person name="Rubin C.J."/>
            <person name="Wallerman O."/>
            <person name="Pereira P."/>
            <person name="Sabatino S.J."/>
            <person name="Bellati A."/>
            <person name="Pellitteri-Rosa D."/>
            <person name="Bosakova Z."/>
            <person name="Bunikis I."/>
            <person name="Carretero M.A."/>
            <person name="Feiner N."/>
            <person name="Marsik P."/>
            <person name="Pauperio F."/>
            <person name="Salvi D."/>
            <person name="Soler L."/>
            <person name="While G.M."/>
            <person name="Uller T."/>
            <person name="Font E."/>
            <person name="Andersson L."/>
            <person name="Carneiro M."/>
        </authorList>
    </citation>
    <scope>NUCLEOTIDE SEQUENCE</scope>
</reference>
<dbReference type="FunFam" id="3.40.605.10:FF:000050">
    <property type="entry name" value="Aldehyde dehydrogenase, mitochondrial"/>
    <property type="match status" value="1"/>
</dbReference>
<sequence length="196" mass="21723">MTSSKIEMPGGLKADPAALMASLHLLPSPTLNLEIKYTKIFINNEWQNSESGKVFPVSNPATGEQICEVQEAEKPDTDKAVRAARLAFSLGSVWRRLDASERGRLLDKLADLVERDRALLATMESLNSGKPFLQAFYVDLQGVIKTLRYYAGWADKIHGATIPVDGDYFTFTRHEPIGVCGQIIPNWSLPLGKRGY</sequence>
<dbReference type="Gene3D" id="3.40.605.10">
    <property type="entry name" value="Aldehyde Dehydrogenase, Chain A, domain 1"/>
    <property type="match status" value="1"/>
</dbReference>
<organism evidence="2 3">
    <name type="scientific">Podarcis muralis</name>
    <name type="common">Wall lizard</name>
    <name type="synonym">Lacerta muralis</name>
    <dbReference type="NCBI Taxonomy" id="64176"/>
    <lineage>
        <taxon>Eukaryota</taxon>
        <taxon>Metazoa</taxon>
        <taxon>Chordata</taxon>
        <taxon>Craniata</taxon>
        <taxon>Vertebrata</taxon>
        <taxon>Euteleostomi</taxon>
        <taxon>Lepidosauria</taxon>
        <taxon>Squamata</taxon>
        <taxon>Bifurcata</taxon>
        <taxon>Unidentata</taxon>
        <taxon>Episquamata</taxon>
        <taxon>Laterata</taxon>
        <taxon>Lacertibaenia</taxon>
        <taxon>Lacertidae</taxon>
        <taxon>Podarcis</taxon>
    </lineage>
</organism>
<accession>A0A670KH63</accession>
<dbReference type="OMA" id="QRDSHIL"/>
<dbReference type="SUPFAM" id="SSF53720">
    <property type="entry name" value="ALDH-like"/>
    <property type="match status" value="1"/>
</dbReference>
<proteinExistence type="predicted"/>
<feature type="domain" description="Aldehyde dehydrogenase" evidence="1">
    <location>
        <begin position="46"/>
        <end position="191"/>
    </location>
</feature>
<dbReference type="InterPro" id="IPR016161">
    <property type="entry name" value="Ald_DH/histidinol_DH"/>
</dbReference>
<keyword evidence="3" id="KW-1185">Reference proteome</keyword>
<name>A0A670KH63_PODMU</name>
<reference evidence="2" key="2">
    <citation type="submission" date="2025-08" db="UniProtKB">
        <authorList>
            <consortium name="Ensembl"/>
        </authorList>
    </citation>
    <scope>IDENTIFICATION</scope>
</reference>
<dbReference type="AlphaFoldDB" id="A0A670KH63"/>